<keyword evidence="2" id="KW-0479">Metal-binding</keyword>
<evidence type="ECO:0000256" key="3">
    <source>
        <dbReference type="ARBA" id="ARBA00023004"/>
    </source>
</evidence>
<dbReference type="InterPro" id="IPR001128">
    <property type="entry name" value="Cyt_P450"/>
</dbReference>
<dbReference type="Pfam" id="PF00067">
    <property type="entry name" value="p450"/>
    <property type="match status" value="1"/>
</dbReference>
<dbReference type="InterPro" id="IPR036396">
    <property type="entry name" value="Cyt_P450_sf"/>
</dbReference>
<evidence type="ECO:0000313" key="4">
    <source>
        <dbReference type="EMBL" id="SPD09900.1"/>
    </source>
</evidence>
<dbReference type="GO" id="GO:0020037">
    <property type="term" value="F:heme binding"/>
    <property type="evidence" value="ECO:0007669"/>
    <property type="project" value="InterPro"/>
</dbReference>
<organism evidence="4">
    <name type="scientific">Fagus sylvatica</name>
    <name type="common">Beechnut</name>
    <dbReference type="NCBI Taxonomy" id="28930"/>
    <lineage>
        <taxon>Eukaryota</taxon>
        <taxon>Viridiplantae</taxon>
        <taxon>Streptophyta</taxon>
        <taxon>Embryophyta</taxon>
        <taxon>Tracheophyta</taxon>
        <taxon>Spermatophyta</taxon>
        <taxon>Magnoliopsida</taxon>
        <taxon>eudicotyledons</taxon>
        <taxon>Gunneridae</taxon>
        <taxon>Pentapetalae</taxon>
        <taxon>rosids</taxon>
        <taxon>fabids</taxon>
        <taxon>Fagales</taxon>
        <taxon>Fagaceae</taxon>
        <taxon>Fagus</taxon>
    </lineage>
</organism>
<dbReference type="PANTHER" id="PTHR24286:SF305">
    <property type="entry name" value="CYTOCHROME P450 708A2"/>
    <property type="match status" value="1"/>
</dbReference>
<accession>A0A2N9HDZ9</accession>
<dbReference type="SUPFAM" id="SSF48264">
    <property type="entry name" value="Cytochrome P450"/>
    <property type="match status" value="1"/>
</dbReference>
<protein>
    <recommendedName>
        <fullName evidence="5">Cytochrome P450</fullName>
    </recommendedName>
</protein>
<name>A0A2N9HDZ9_FAGSY</name>
<evidence type="ECO:0000256" key="2">
    <source>
        <dbReference type="ARBA" id="ARBA00022723"/>
    </source>
</evidence>
<dbReference type="PANTHER" id="PTHR24286">
    <property type="entry name" value="CYTOCHROME P450 26"/>
    <property type="match status" value="1"/>
</dbReference>
<dbReference type="GO" id="GO:0005506">
    <property type="term" value="F:iron ion binding"/>
    <property type="evidence" value="ECO:0007669"/>
    <property type="project" value="InterPro"/>
</dbReference>
<proteinExistence type="inferred from homology"/>
<gene>
    <name evidence="4" type="ORF">FSB_LOCUS37782</name>
</gene>
<dbReference type="AlphaFoldDB" id="A0A2N9HDZ9"/>
<dbReference type="GO" id="GO:0016125">
    <property type="term" value="P:sterol metabolic process"/>
    <property type="evidence" value="ECO:0007669"/>
    <property type="project" value="TreeGrafter"/>
</dbReference>
<dbReference type="GO" id="GO:0004497">
    <property type="term" value="F:monooxygenase activity"/>
    <property type="evidence" value="ECO:0007669"/>
    <property type="project" value="InterPro"/>
</dbReference>
<dbReference type="GO" id="GO:0016705">
    <property type="term" value="F:oxidoreductase activity, acting on paired donors, with incorporation or reduction of molecular oxygen"/>
    <property type="evidence" value="ECO:0007669"/>
    <property type="project" value="InterPro"/>
</dbReference>
<dbReference type="GO" id="GO:0016132">
    <property type="term" value="P:brassinosteroid biosynthetic process"/>
    <property type="evidence" value="ECO:0007669"/>
    <property type="project" value="TreeGrafter"/>
</dbReference>
<keyword evidence="3" id="KW-0408">Iron</keyword>
<dbReference type="GO" id="GO:0010268">
    <property type="term" value="P:brassinosteroid homeostasis"/>
    <property type="evidence" value="ECO:0007669"/>
    <property type="project" value="TreeGrafter"/>
</dbReference>
<sequence length="311" mass="35046">MSTLGLCVVALLVICITHWIYKWRNPKCNGILPPGSMGLPLIGETIQLIIPSYSLDVSPFIKKRLQRYGLVFRTSVAGRLVVVSADPEFNHFILQQEGKLVESWYLDLFAKVFKQGENRPDGGYIHKYMRNLALSHFGGESLKAKLLPQLEELVNKTISTWSSQESIEVKCAAAEMALHFGAKQMFSYDPEKSSIDLTEKYINFSKGLLSFPLNIPGTAYHKCLEDHKKALNVMRDVLNKRLSSPDETHQGDVLDHLIKDMKVENFLTEEFAVQLMFGLLFVSFDSLSATLTLAFKLLAENPTVLEELTVC</sequence>
<dbReference type="Gene3D" id="1.10.630.10">
    <property type="entry name" value="Cytochrome P450"/>
    <property type="match status" value="1"/>
</dbReference>
<evidence type="ECO:0008006" key="5">
    <source>
        <dbReference type="Google" id="ProtNLM"/>
    </source>
</evidence>
<evidence type="ECO:0000256" key="1">
    <source>
        <dbReference type="ARBA" id="ARBA00010617"/>
    </source>
</evidence>
<reference evidence="4" key="1">
    <citation type="submission" date="2018-02" db="EMBL/GenBank/DDBJ databases">
        <authorList>
            <person name="Cohen D.B."/>
            <person name="Kent A.D."/>
        </authorList>
    </citation>
    <scope>NUCLEOTIDE SEQUENCE</scope>
</reference>
<comment type="similarity">
    <text evidence="1">Belongs to the cytochrome P450 family.</text>
</comment>
<dbReference type="EMBL" id="OIVN01003261">
    <property type="protein sequence ID" value="SPD09900.1"/>
    <property type="molecule type" value="Genomic_DNA"/>
</dbReference>